<dbReference type="Pfam" id="PF13947">
    <property type="entry name" value="GUB_WAK_bind"/>
    <property type="match status" value="1"/>
</dbReference>
<dbReference type="FunFam" id="1.10.510.10:FF:000590">
    <property type="entry name" value="PR5-like receptor kinase"/>
    <property type="match status" value="1"/>
</dbReference>
<dbReference type="Gene3D" id="3.30.200.20">
    <property type="entry name" value="Phosphorylase Kinase, domain 1"/>
    <property type="match status" value="1"/>
</dbReference>
<dbReference type="InterPro" id="IPR032872">
    <property type="entry name" value="WAK_assoc_C"/>
</dbReference>
<organism evidence="20 21">
    <name type="scientific">Rubus argutus</name>
    <name type="common">Southern blackberry</name>
    <dbReference type="NCBI Taxonomy" id="59490"/>
    <lineage>
        <taxon>Eukaryota</taxon>
        <taxon>Viridiplantae</taxon>
        <taxon>Streptophyta</taxon>
        <taxon>Embryophyta</taxon>
        <taxon>Tracheophyta</taxon>
        <taxon>Spermatophyta</taxon>
        <taxon>Magnoliopsida</taxon>
        <taxon>eudicotyledons</taxon>
        <taxon>Gunneridae</taxon>
        <taxon>Pentapetalae</taxon>
        <taxon>rosids</taxon>
        <taxon>fabids</taxon>
        <taxon>Rosales</taxon>
        <taxon>Rosaceae</taxon>
        <taxon>Rosoideae</taxon>
        <taxon>Rosoideae incertae sedis</taxon>
        <taxon>Rubus</taxon>
    </lineage>
</organism>
<comment type="catalytic activity">
    <reaction evidence="14">
        <text>L-seryl-[protein] + ATP = O-phospho-L-seryl-[protein] + ADP + H(+)</text>
        <dbReference type="Rhea" id="RHEA:17989"/>
        <dbReference type="Rhea" id="RHEA-COMP:9863"/>
        <dbReference type="Rhea" id="RHEA-COMP:11604"/>
        <dbReference type="ChEBI" id="CHEBI:15378"/>
        <dbReference type="ChEBI" id="CHEBI:29999"/>
        <dbReference type="ChEBI" id="CHEBI:30616"/>
        <dbReference type="ChEBI" id="CHEBI:83421"/>
        <dbReference type="ChEBI" id="CHEBI:456216"/>
        <dbReference type="EC" id="2.7.11.1"/>
    </reaction>
</comment>
<dbReference type="Pfam" id="PF14380">
    <property type="entry name" value="WAK_assoc"/>
    <property type="match status" value="1"/>
</dbReference>
<evidence type="ECO:0000256" key="2">
    <source>
        <dbReference type="ARBA" id="ARBA00012513"/>
    </source>
</evidence>
<keyword evidence="6 18" id="KW-0732">Signal</keyword>
<dbReference type="InterPro" id="IPR011009">
    <property type="entry name" value="Kinase-like_dom_sf"/>
</dbReference>
<keyword evidence="3" id="KW-0723">Serine/threonine-protein kinase</keyword>
<keyword evidence="9 15" id="KW-0067">ATP-binding</keyword>
<gene>
    <name evidence="20" type="ORF">M0R45_001269</name>
</gene>
<accession>A0AAW1VMW1</accession>
<feature type="binding site" evidence="15">
    <location>
        <position position="392"/>
    </location>
    <ligand>
        <name>ATP</name>
        <dbReference type="ChEBI" id="CHEBI:30616"/>
    </ligand>
</feature>
<evidence type="ECO:0000256" key="12">
    <source>
        <dbReference type="ARBA" id="ARBA00023180"/>
    </source>
</evidence>
<keyword evidence="10 17" id="KW-1133">Transmembrane helix</keyword>
<evidence type="ECO:0000256" key="11">
    <source>
        <dbReference type="ARBA" id="ARBA00023136"/>
    </source>
</evidence>
<dbReference type="GO" id="GO:0004674">
    <property type="term" value="F:protein serine/threonine kinase activity"/>
    <property type="evidence" value="ECO:0007669"/>
    <property type="project" value="UniProtKB-KW"/>
</dbReference>
<evidence type="ECO:0000256" key="14">
    <source>
        <dbReference type="ARBA" id="ARBA00048679"/>
    </source>
</evidence>
<evidence type="ECO:0000256" key="6">
    <source>
        <dbReference type="ARBA" id="ARBA00022729"/>
    </source>
</evidence>
<evidence type="ECO:0000256" key="3">
    <source>
        <dbReference type="ARBA" id="ARBA00022527"/>
    </source>
</evidence>
<dbReference type="InterPro" id="IPR000719">
    <property type="entry name" value="Prot_kinase_dom"/>
</dbReference>
<dbReference type="SMART" id="SM00220">
    <property type="entry name" value="S_TKc"/>
    <property type="match status" value="1"/>
</dbReference>
<dbReference type="EMBL" id="JBEDUW010000238">
    <property type="protein sequence ID" value="KAK9903131.1"/>
    <property type="molecule type" value="Genomic_DNA"/>
</dbReference>
<dbReference type="PROSITE" id="PS00108">
    <property type="entry name" value="PROTEIN_KINASE_ST"/>
    <property type="match status" value="1"/>
</dbReference>
<feature type="chain" id="PRO_5043542263" description="non-specific serine/threonine protein kinase" evidence="18">
    <location>
        <begin position="32"/>
        <end position="682"/>
    </location>
</feature>
<dbReference type="AlphaFoldDB" id="A0AAW1VMW1"/>
<evidence type="ECO:0000256" key="13">
    <source>
        <dbReference type="ARBA" id="ARBA00047899"/>
    </source>
</evidence>
<proteinExistence type="predicted"/>
<keyword evidence="21" id="KW-1185">Reference proteome</keyword>
<dbReference type="SUPFAM" id="SSF56112">
    <property type="entry name" value="Protein kinase-like (PK-like)"/>
    <property type="match status" value="1"/>
</dbReference>
<evidence type="ECO:0000256" key="15">
    <source>
        <dbReference type="PROSITE-ProRule" id="PRU10141"/>
    </source>
</evidence>
<dbReference type="GO" id="GO:0005524">
    <property type="term" value="F:ATP binding"/>
    <property type="evidence" value="ECO:0007669"/>
    <property type="project" value="UniProtKB-UniRule"/>
</dbReference>
<dbReference type="EC" id="2.7.11.1" evidence="2"/>
<dbReference type="InterPro" id="IPR025287">
    <property type="entry name" value="WAK_GUB"/>
</dbReference>
<name>A0AAW1VMW1_RUBAR</name>
<evidence type="ECO:0000256" key="4">
    <source>
        <dbReference type="ARBA" id="ARBA00022679"/>
    </source>
</evidence>
<evidence type="ECO:0000256" key="7">
    <source>
        <dbReference type="ARBA" id="ARBA00022741"/>
    </source>
</evidence>
<feature type="region of interest" description="Disordered" evidence="16">
    <location>
        <begin position="259"/>
        <end position="287"/>
    </location>
</feature>
<protein>
    <recommendedName>
        <fullName evidence="2">non-specific serine/threonine protein kinase</fullName>
        <ecNumber evidence="2">2.7.11.1</ecNumber>
    </recommendedName>
</protein>
<dbReference type="FunFam" id="3.30.200.20:FF:000178">
    <property type="entry name" value="serine/threonine-protein kinase PBS1-like"/>
    <property type="match status" value="1"/>
</dbReference>
<dbReference type="Proteomes" id="UP001457282">
    <property type="component" value="Unassembled WGS sequence"/>
</dbReference>
<comment type="subcellular location">
    <subcellularLocation>
        <location evidence="1">Membrane</location>
        <topology evidence="1">Single-pass type I membrane protein</topology>
    </subcellularLocation>
</comment>
<evidence type="ECO:0000256" key="18">
    <source>
        <dbReference type="SAM" id="SignalP"/>
    </source>
</evidence>
<evidence type="ECO:0000256" key="16">
    <source>
        <dbReference type="SAM" id="MobiDB-lite"/>
    </source>
</evidence>
<dbReference type="GO" id="GO:0016020">
    <property type="term" value="C:membrane"/>
    <property type="evidence" value="ECO:0007669"/>
    <property type="project" value="UniProtKB-SubCell"/>
</dbReference>
<evidence type="ECO:0000256" key="8">
    <source>
        <dbReference type="ARBA" id="ARBA00022777"/>
    </source>
</evidence>
<dbReference type="GO" id="GO:0030247">
    <property type="term" value="F:polysaccharide binding"/>
    <property type="evidence" value="ECO:0007669"/>
    <property type="project" value="InterPro"/>
</dbReference>
<keyword evidence="8" id="KW-0418">Kinase</keyword>
<dbReference type="Gene3D" id="1.10.510.10">
    <property type="entry name" value="Transferase(Phosphotransferase) domain 1"/>
    <property type="match status" value="1"/>
</dbReference>
<evidence type="ECO:0000313" key="20">
    <source>
        <dbReference type="EMBL" id="KAK9903131.1"/>
    </source>
</evidence>
<keyword evidence="12" id="KW-0325">Glycoprotein</keyword>
<keyword evidence="4" id="KW-0808">Transferase</keyword>
<comment type="catalytic activity">
    <reaction evidence="13">
        <text>L-threonyl-[protein] + ATP = O-phospho-L-threonyl-[protein] + ADP + H(+)</text>
        <dbReference type="Rhea" id="RHEA:46608"/>
        <dbReference type="Rhea" id="RHEA-COMP:11060"/>
        <dbReference type="Rhea" id="RHEA-COMP:11605"/>
        <dbReference type="ChEBI" id="CHEBI:15378"/>
        <dbReference type="ChEBI" id="CHEBI:30013"/>
        <dbReference type="ChEBI" id="CHEBI:30616"/>
        <dbReference type="ChEBI" id="CHEBI:61977"/>
        <dbReference type="ChEBI" id="CHEBI:456216"/>
        <dbReference type="EC" id="2.7.11.1"/>
    </reaction>
</comment>
<sequence length="682" mass="74779">MHTYLLFEIISFALVVISSTCLIFQAPPSFAADDDDQQYLQCSQTFQCANLQHIGYPFWGPSRPRYCGFPGFNLSCSSDNAMISFNDQYYRVLSINQSETTLKVARADYGDDLCVLKLSNTTIHSSHLEYASDVQELVLLYTCNLNNVPIIPGYDINCSISASTEDLINYIVTKQGITYGCGITITLNVSQSAAANLAPNSSMESVAAALNDGFGLVWDANNSLCEQCRSSGGQCGYNYKSTYFSCYCKDGPNPSNICGGTSPPSTGSSSPSPGSSPPSTGSSSPSPGSCSVSRDWIIGISVGISMAILLIVSIIYISRKRILVFFKKDEKDKLDVEALIRNYGSITPKRYRYANLQKITNSFKDQIGRGGFGTVYKGKLADDDDELLVAVKVLSESESSGEDFINEVASIGRSSHVNIVTLVGFCYERGKRALIYDYMPNGSLDKFIRKQGSSSAEYSFDYWKTLYKIAVGIARGLEYLHRGCNTRILHLDIKPQNILLDNDLCPKISDFGLAKLCKTKESIVSHPGIRGTAGYMAPEVYSRNYGGVSHKSDVYSYGMLVLEMVGARRSLDSQVSESHTSEEFPHYIYKDLELLDSDENIYGATSEEEKEIVRKMVLISLGCIQTIPSDRPSMHKVLGMLEGPLQSLPVPPKPLLIPPARYVAQTSVTISEPSESGQGNQL</sequence>
<evidence type="ECO:0000256" key="10">
    <source>
        <dbReference type="ARBA" id="ARBA00022989"/>
    </source>
</evidence>
<evidence type="ECO:0000313" key="21">
    <source>
        <dbReference type="Proteomes" id="UP001457282"/>
    </source>
</evidence>
<keyword evidence="7 15" id="KW-0547">Nucleotide-binding</keyword>
<keyword evidence="5 17" id="KW-0812">Transmembrane</keyword>
<dbReference type="Pfam" id="PF00069">
    <property type="entry name" value="Pkinase"/>
    <property type="match status" value="1"/>
</dbReference>
<evidence type="ECO:0000256" key="9">
    <source>
        <dbReference type="ARBA" id="ARBA00022840"/>
    </source>
</evidence>
<reference evidence="20 21" key="1">
    <citation type="journal article" date="2023" name="G3 (Bethesda)">
        <title>A chromosome-length genome assembly and annotation of blackberry (Rubus argutus, cv. 'Hillquist').</title>
        <authorList>
            <person name="Bruna T."/>
            <person name="Aryal R."/>
            <person name="Dudchenko O."/>
            <person name="Sargent D.J."/>
            <person name="Mead D."/>
            <person name="Buti M."/>
            <person name="Cavallini A."/>
            <person name="Hytonen T."/>
            <person name="Andres J."/>
            <person name="Pham M."/>
            <person name="Weisz D."/>
            <person name="Mascagni F."/>
            <person name="Usai G."/>
            <person name="Natali L."/>
            <person name="Bassil N."/>
            <person name="Fernandez G.E."/>
            <person name="Lomsadze A."/>
            <person name="Armour M."/>
            <person name="Olukolu B."/>
            <person name="Poorten T."/>
            <person name="Britton C."/>
            <person name="Davik J."/>
            <person name="Ashrafi H."/>
            <person name="Aiden E.L."/>
            <person name="Borodovsky M."/>
            <person name="Worthington M."/>
        </authorList>
    </citation>
    <scope>NUCLEOTIDE SEQUENCE [LARGE SCALE GENOMIC DNA]</scope>
    <source>
        <strain evidence="20">PI 553951</strain>
    </source>
</reference>
<comment type="caution">
    <text evidence="20">The sequence shown here is derived from an EMBL/GenBank/DDBJ whole genome shotgun (WGS) entry which is preliminary data.</text>
</comment>
<dbReference type="PROSITE" id="PS50011">
    <property type="entry name" value="PROTEIN_KINASE_DOM"/>
    <property type="match status" value="1"/>
</dbReference>
<dbReference type="PROSITE" id="PS00107">
    <property type="entry name" value="PROTEIN_KINASE_ATP"/>
    <property type="match status" value="1"/>
</dbReference>
<feature type="domain" description="Protein kinase" evidence="19">
    <location>
        <begin position="361"/>
        <end position="656"/>
    </location>
</feature>
<evidence type="ECO:0000259" key="19">
    <source>
        <dbReference type="PROSITE" id="PS50011"/>
    </source>
</evidence>
<dbReference type="InterPro" id="IPR017441">
    <property type="entry name" value="Protein_kinase_ATP_BS"/>
</dbReference>
<dbReference type="InterPro" id="IPR045874">
    <property type="entry name" value="LRK10/LRL21-25-like"/>
</dbReference>
<dbReference type="PANTHER" id="PTHR27009">
    <property type="entry name" value="RUST RESISTANCE KINASE LR10-RELATED"/>
    <property type="match status" value="1"/>
</dbReference>
<feature type="transmembrane region" description="Helical" evidence="17">
    <location>
        <begin position="296"/>
        <end position="318"/>
    </location>
</feature>
<evidence type="ECO:0000256" key="1">
    <source>
        <dbReference type="ARBA" id="ARBA00004479"/>
    </source>
</evidence>
<evidence type="ECO:0000256" key="5">
    <source>
        <dbReference type="ARBA" id="ARBA00022692"/>
    </source>
</evidence>
<keyword evidence="11 17" id="KW-0472">Membrane</keyword>
<feature type="signal peptide" evidence="18">
    <location>
        <begin position="1"/>
        <end position="31"/>
    </location>
</feature>
<dbReference type="InterPro" id="IPR008271">
    <property type="entry name" value="Ser/Thr_kinase_AS"/>
</dbReference>
<evidence type="ECO:0000256" key="17">
    <source>
        <dbReference type="SAM" id="Phobius"/>
    </source>
</evidence>